<keyword evidence="7" id="KW-0238">DNA-binding</keyword>
<evidence type="ECO:0000256" key="4">
    <source>
        <dbReference type="ARBA" id="ARBA00022771"/>
    </source>
</evidence>
<dbReference type="SUPFAM" id="SSF57667">
    <property type="entry name" value="beta-beta-alpha zinc fingers"/>
    <property type="match status" value="2"/>
</dbReference>
<dbReference type="PANTHER" id="PTHR47772">
    <property type="entry name" value="ZINC FINGER PROTEIN 200"/>
    <property type="match status" value="1"/>
</dbReference>
<organism evidence="12 13">
    <name type="scientific">Melanomma pulvis-pyrius CBS 109.77</name>
    <dbReference type="NCBI Taxonomy" id="1314802"/>
    <lineage>
        <taxon>Eukaryota</taxon>
        <taxon>Fungi</taxon>
        <taxon>Dikarya</taxon>
        <taxon>Ascomycota</taxon>
        <taxon>Pezizomycotina</taxon>
        <taxon>Dothideomycetes</taxon>
        <taxon>Pleosporomycetidae</taxon>
        <taxon>Pleosporales</taxon>
        <taxon>Melanommataceae</taxon>
        <taxon>Melanomma</taxon>
    </lineage>
</organism>
<keyword evidence="6" id="KW-0805">Transcription regulation</keyword>
<dbReference type="FunFam" id="3.30.160.60:FF:000446">
    <property type="entry name" value="Zinc finger protein"/>
    <property type="match status" value="1"/>
</dbReference>
<dbReference type="PROSITE" id="PS00028">
    <property type="entry name" value="ZINC_FINGER_C2H2_1"/>
    <property type="match status" value="3"/>
</dbReference>
<feature type="domain" description="C2H2-type" evidence="11">
    <location>
        <begin position="594"/>
        <end position="621"/>
    </location>
</feature>
<keyword evidence="3" id="KW-0677">Repeat</keyword>
<dbReference type="GO" id="GO:0008270">
    <property type="term" value="F:zinc ion binding"/>
    <property type="evidence" value="ECO:0007669"/>
    <property type="project" value="UniProtKB-KW"/>
</dbReference>
<evidence type="ECO:0000313" key="13">
    <source>
        <dbReference type="Proteomes" id="UP000799757"/>
    </source>
</evidence>
<dbReference type="OrthoDB" id="3437960at2759"/>
<dbReference type="FunFam" id="3.30.160.60:FF:000125">
    <property type="entry name" value="Putative zinc finger protein 143"/>
    <property type="match status" value="1"/>
</dbReference>
<reference evidence="12" key="1">
    <citation type="journal article" date="2020" name="Stud. Mycol.">
        <title>101 Dothideomycetes genomes: a test case for predicting lifestyles and emergence of pathogens.</title>
        <authorList>
            <person name="Haridas S."/>
            <person name="Albert R."/>
            <person name="Binder M."/>
            <person name="Bloem J."/>
            <person name="Labutti K."/>
            <person name="Salamov A."/>
            <person name="Andreopoulos B."/>
            <person name="Baker S."/>
            <person name="Barry K."/>
            <person name="Bills G."/>
            <person name="Bluhm B."/>
            <person name="Cannon C."/>
            <person name="Castanera R."/>
            <person name="Culley D."/>
            <person name="Daum C."/>
            <person name="Ezra D."/>
            <person name="Gonzalez J."/>
            <person name="Henrissat B."/>
            <person name="Kuo A."/>
            <person name="Liang C."/>
            <person name="Lipzen A."/>
            <person name="Lutzoni F."/>
            <person name="Magnuson J."/>
            <person name="Mondo S."/>
            <person name="Nolan M."/>
            <person name="Ohm R."/>
            <person name="Pangilinan J."/>
            <person name="Park H.-J."/>
            <person name="Ramirez L."/>
            <person name="Alfaro M."/>
            <person name="Sun H."/>
            <person name="Tritt A."/>
            <person name="Yoshinaga Y."/>
            <person name="Zwiers L.-H."/>
            <person name="Turgeon B."/>
            <person name="Goodwin S."/>
            <person name="Spatafora J."/>
            <person name="Crous P."/>
            <person name="Grigoriev I."/>
        </authorList>
    </citation>
    <scope>NUCLEOTIDE SEQUENCE</scope>
    <source>
        <strain evidence="12">CBS 109.77</strain>
    </source>
</reference>
<dbReference type="PANTHER" id="PTHR47772:SF13">
    <property type="entry name" value="GASTRULA ZINC FINGER PROTEIN XLCGF49.1-LIKE-RELATED"/>
    <property type="match status" value="1"/>
</dbReference>
<feature type="non-terminal residue" evidence="12">
    <location>
        <position position="1"/>
    </location>
</feature>
<dbReference type="AlphaFoldDB" id="A0A6A6X205"/>
<evidence type="ECO:0000256" key="9">
    <source>
        <dbReference type="ARBA" id="ARBA00023242"/>
    </source>
</evidence>
<keyword evidence="2" id="KW-0479">Metal-binding</keyword>
<dbReference type="GO" id="GO:0000978">
    <property type="term" value="F:RNA polymerase II cis-regulatory region sequence-specific DNA binding"/>
    <property type="evidence" value="ECO:0007669"/>
    <property type="project" value="UniProtKB-ARBA"/>
</dbReference>
<feature type="domain" description="C2H2-type" evidence="11">
    <location>
        <begin position="535"/>
        <end position="564"/>
    </location>
</feature>
<keyword evidence="5" id="KW-0862">Zinc</keyword>
<dbReference type="Proteomes" id="UP000799757">
    <property type="component" value="Unassembled WGS sequence"/>
</dbReference>
<dbReference type="InterPro" id="IPR013087">
    <property type="entry name" value="Znf_C2H2_type"/>
</dbReference>
<name>A0A6A6X205_9PLEO</name>
<sequence length="696" mass="76866">MAYDYPAEDYDSTFGDADDFNPWADSMFSQLSAPLAGTKRDADNVRNDAQSAPSGLAVAKEHRAEHIDPRALCCRTCPDVPCCNAAADSRPSKRRASVLKVAEFHSAVGEQSSLTSDADQQFPDTCFEQFCQDCELEPTCTSPCALPCPGDAHCSEDDACWDPDCDQIECIDSCADPECTKKSCPDDPCFCQKCDVQPCPLGDPQSECHLAHTAPTTTGTIVCYDSAPCHFQDGYHGFDPNLSTYEPYPCFSPSHEALGQCDVTAQTSSSATPALSPGNYTSLESAFSSHSSPAPRPGSTPSCFLNIPFEHCHMDTSCCHGTARECGDGFSSSQNHFNIWNSTSAQGSGLENSFLNFGFQTTQPIGTLSLDMASSGNATAHDSGLQNMMLGFDNSSWILPSSHFPNSFETPIPGQGNKLDFLTLAIQNEVLKQDTPETNTSLMETSSVFSARPTTSASTDSSEACVCRWQHGPDLVCLATFDTPSALHAHVKISHVDNCSRCFCQWENCESCSKDFKQRSKLSRHLLAHAGYRPYACSFEGCTKTFATNQAKDNHERTHTGDRPYVCDRCGYTTTTHTQLQTHISALHLNQKPHKCRFCDFTCADSSNLSKHERTHQTLRPYRCPHPNCTFKPDCRWENLKRHLRRSNHCPKLLIEGSKEYRVYRESVRREIDEWHKRNEVDDGTSKSIGRRKGRG</sequence>
<feature type="domain" description="C2H2-type" evidence="11">
    <location>
        <begin position="507"/>
        <end position="534"/>
    </location>
</feature>
<evidence type="ECO:0000256" key="6">
    <source>
        <dbReference type="ARBA" id="ARBA00023015"/>
    </source>
</evidence>
<dbReference type="GO" id="GO:0000981">
    <property type="term" value="F:DNA-binding transcription factor activity, RNA polymerase II-specific"/>
    <property type="evidence" value="ECO:0007669"/>
    <property type="project" value="UniProtKB-ARBA"/>
</dbReference>
<gene>
    <name evidence="12" type="ORF">K505DRAFT_283466</name>
</gene>
<evidence type="ECO:0000256" key="3">
    <source>
        <dbReference type="ARBA" id="ARBA00022737"/>
    </source>
</evidence>
<feature type="domain" description="C2H2-type" evidence="11">
    <location>
        <begin position="565"/>
        <end position="593"/>
    </location>
</feature>
<protein>
    <submittedName>
        <fullName evidence="12">Zinc finger protein</fullName>
    </submittedName>
</protein>
<dbReference type="Gene3D" id="3.30.160.60">
    <property type="entry name" value="Classic Zinc Finger"/>
    <property type="match status" value="4"/>
</dbReference>
<dbReference type="InterPro" id="IPR036236">
    <property type="entry name" value="Znf_C2H2_sf"/>
</dbReference>
<keyword evidence="8" id="KW-0804">Transcription</keyword>
<dbReference type="FunFam" id="3.30.160.60:FF:000325">
    <property type="entry name" value="ZFP90 zinc finger protein"/>
    <property type="match status" value="1"/>
</dbReference>
<evidence type="ECO:0000256" key="8">
    <source>
        <dbReference type="ARBA" id="ARBA00023163"/>
    </source>
</evidence>
<dbReference type="SMART" id="SM00355">
    <property type="entry name" value="ZnF_C2H2"/>
    <property type="match status" value="6"/>
</dbReference>
<keyword evidence="4 10" id="KW-0863">Zinc-finger</keyword>
<accession>A0A6A6X205</accession>
<evidence type="ECO:0000256" key="7">
    <source>
        <dbReference type="ARBA" id="ARBA00023125"/>
    </source>
</evidence>
<evidence type="ECO:0000256" key="5">
    <source>
        <dbReference type="ARBA" id="ARBA00022833"/>
    </source>
</evidence>
<comment type="subcellular location">
    <subcellularLocation>
        <location evidence="1">Nucleus</location>
    </subcellularLocation>
</comment>
<evidence type="ECO:0000259" key="11">
    <source>
        <dbReference type="PROSITE" id="PS50157"/>
    </source>
</evidence>
<proteinExistence type="predicted"/>
<keyword evidence="13" id="KW-1185">Reference proteome</keyword>
<evidence type="ECO:0000313" key="12">
    <source>
        <dbReference type="EMBL" id="KAF2789957.1"/>
    </source>
</evidence>
<evidence type="ECO:0000256" key="10">
    <source>
        <dbReference type="PROSITE-ProRule" id="PRU00042"/>
    </source>
</evidence>
<dbReference type="GO" id="GO:0005634">
    <property type="term" value="C:nucleus"/>
    <property type="evidence" value="ECO:0007669"/>
    <property type="project" value="UniProtKB-SubCell"/>
</dbReference>
<evidence type="ECO:0000256" key="1">
    <source>
        <dbReference type="ARBA" id="ARBA00004123"/>
    </source>
</evidence>
<evidence type="ECO:0000256" key="2">
    <source>
        <dbReference type="ARBA" id="ARBA00022723"/>
    </source>
</evidence>
<keyword evidence="9" id="KW-0539">Nucleus</keyword>
<dbReference type="EMBL" id="MU002102">
    <property type="protein sequence ID" value="KAF2789957.1"/>
    <property type="molecule type" value="Genomic_DNA"/>
</dbReference>
<dbReference type="InterPro" id="IPR050636">
    <property type="entry name" value="C2H2-ZF_domain-containing"/>
</dbReference>
<dbReference type="PROSITE" id="PS50157">
    <property type="entry name" value="ZINC_FINGER_C2H2_2"/>
    <property type="match status" value="4"/>
</dbReference>